<protein>
    <submittedName>
        <fullName evidence="1">Uncharacterized protein</fullName>
    </submittedName>
</protein>
<dbReference type="EMBL" id="QEWE01000003">
    <property type="protein sequence ID" value="REJ31554.1"/>
    <property type="molecule type" value="Genomic_DNA"/>
</dbReference>
<reference evidence="1 2" key="1">
    <citation type="submission" date="2018-03" db="EMBL/GenBank/DDBJ databases">
        <authorList>
            <person name="Keele B.F."/>
        </authorList>
    </citation>
    <scope>NUCLEOTIDE SEQUENCE [LARGE SCALE GENOMIC DNA]</scope>
    <source>
        <strain evidence="1">ZCTH4_d</strain>
    </source>
</reference>
<evidence type="ECO:0000313" key="1">
    <source>
        <dbReference type="EMBL" id="REJ31554.1"/>
    </source>
</evidence>
<comment type="caution">
    <text evidence="1">The sequence shown here is derived from an EMBL/GenBank/DDBJ whole genome shotgun (WGS) entry which is preliminary data.</text>
</comment>
<sequence>MHTLDLPIQYIIFLNVFTRSEPGPLRDGSGRFLLIRKNLSPGTRDVPAFAWVFFLKRCIILL</sequence>
<proteinExistence type="predicted"/>
<organism evidence="1 2">
    <name type="scientific">Caldibacillus debilis</name>
    <dbReference type="NCBI Taxonomy" id="301148"/>
    <lineage>
        <taxon>Bacteria</taxon>
        <taxon>Bacillati</taxon>
        <taxon>Bacillota</taxon>
        <taxon>Bacilli</taxon>
        <taxon>Bacillales</taxon>
        <taxon>Bacillaceae</taxon>
        <taxon>Caldibacillus</taxon>
    </lineage>
</organism>
<gene>
    <name evidence="1" type="ORF">C6P37_00440</name>
</gene>
<dbReference type="Proteomes" id="UP000257014">
    <property type="component" value="Unassembled WGS sequence"/>
</dbReference>
<name>A0A3E0K8J9_9BACI</name>
<dbReference type="AlphaFoldDB" id="A0A3E0K8J9"/>
<accession>A0A3E0K8J9</accession>
<evidence type="ECO:0000313" key="2">
    <source>
        <dbReference type="Proteomes" id="UP000257014"/>
    </source>
</evidence>